<feature type="transmembrane region" description="Helical" evidence="1">
    <location>
        <begin position="64"/>
        <end position="84"/>
    </location>
</feature>
<feature type="transmembrane region" description="Helical" evidence="1">
    <location>
        <begin position="252"/>
        <end position="273"/>
    </location>
</feature>
<reference evidence="3" key="1">
    <citation type="journal article" date="2019" name="Int. J. Syst. Evol. Microbiol.">
        <title>The Global Catalogue of Microorganisms (GCM) 10K type strain sequencing project: providing services to taxonomists for standard genome sequencing and annotation.</title>
        <authorList>
            <consortium name="The Broad Institute Genomics Platform"/>
            <consortium name="The Broad Institute Genome Sequencing Center for Infectious Disease"/>
            <person name="Wu L."/>
            <person name="Ma J."/>
        </authorList>
    </citation>
    <scope>NUCLEOTIDE SEQUENCE [LARGE SCALE GENOMIC DNA]</scope>
    <source>
        <strain evidence="3">JCM 19212</strain>
    </source>
</reference>
<feature type="transmembrane region" description="Helical" evidence="1">
    <location>
        <begin position="125"/>
        <end position="143"/>
    </location>
</feature>
<evidence type="ECO:0000313" key="3">
    <source>
        <dbReference type="Proteomes" id="UP001501083"/>
    </source>
</evidence>
<sequence>MDERYSLLRGGPIYRLSRVGGSDRLSAPLLAGALVAIVLVPAVVMTLLHGTLLGGVAVPFVRDYTVWTRFLLAMPLLVLAAPMADERLWRALHHLRGLVLPHDHERFESTVARLRRWRDSSFPELTLFVLAVAASYLAPQLPLYEQVGNWRSGAHGLTPAGLWIHWLGMPVFRFLFFLWLWRLLLWICLLARFARLELALHAAHPDGRGGLAFLGFAQTAFIVLPLAGGLMVGGSCAVEIEYLGTTLHSLRFVLLGYVVLALAMMMAPLLLLAPRLAALKRAGLFAYGALGTDCTEEFEQKWLGRARGDAAPIIEAGDPSALADLTGVYSTVSNMVTVPVQRFVLIQFLVASIAPLLPLALLVMPVDELFEKLFSTLV</sequence>
<protein>
    <submittedName>
        <fullName evidence="2">Uncharacterized protein</fullName>
    </submittedName>
</protein>
<feature type="transmembrane region" description="Helical" evidence="1">
    <location>
        <begin position="343"/>
        <end position="364"/>
    </location>
</feature>
<dbReference type="EMBL" id="BAABKY010000004">
    <property type="protein sequence ID" value="GAA5080585.1"/>
    <property type="molecule type" value="Genomic_DNA"/>
</dbReference>
<feature type="transmembrane region" description="Helical" evidence="1">
    <location>
        <begin position="25"/>
        <end position="44"/>
    </location>
</feature>
<feature type="transmembrane region" description="Helical" evidence="1">
    <location>
        <begin position="163"/>
        <end position="190"/>
    </location>
</feature>
<keyword evidence="1" id="KW-1133">Transmembrane helix</keyword>
<organism evidence="2 3">
    <name type="scientific">Lysobacter panacisoli</name>
    <dbReference type="NCBI Taxonomy" id="1255263"/>
    <lineage>
        <taxon>Bacteria</taxon>
        <taxon>Pseudomonadati</taxon>
        <taxon>Pseudomonadota</taxon>
        <taxon>Gammaproteobacteria</taxon>
        <taxon>Lysobacterales</taxon>
        <taxon>Lysobacteraceae</taxon>
        <taxon>Lysobacter</taxon>
    </lineage>
</organism>
<name>A0ABP9LL84_9GAMM</name>
<keyword evidence="3" id="KW-1185">Reference proteome</keyword>
<dbReference type="Proteomes" id="UP001501083">
    <property type="component" value="Unassembled WGS sequence"/>
</dbReference>
<comment type="caution">
    <text evidence="2">The sequence shown here is derived from an EMBL/GenBank/DDBJ whole genome shotgun (WGS) entry which is preliminary data.</text>
</comment>
<accession>A0ABP9LL84</accession>
<proteinExistence type="predicted"/>
<keyword evidence="1" id="KW-0812">Transmembrane</keyword>
<evidence type="ECO:0000313" key="2">
    <source>
        <dbReference type="EMBL" id="GAA5080585.1"/>
    </source>
</evidence>
<feature type="transmembrane region" description="Helical" evidence="1">
    <location>
        <begin position="211"/>
        <end position="232"/>
    </location>
</feature>
<evidence type="ECO:0000256" key="1">
    <source>
        <dbReference type="SAM" id="Phobius"/>
    </source>
</evidence>
<gene>
    <name evidence="2" type="ORF">GCM10025759_29970</name>
</gene>
<keyword evidence="1" id="KW-0472">Membrane</keyword>
<dbReference type="RefSeq" id="WP_158982247.1">
    <property type="nucleotide sequence ID" value="NZ_BAABKY010000004.1"/>
</dbReference>